<proteinExistence type="predicted"/>
<dbReference type="Gene3D" id="3.90.550.10">
    <property type="entry name" value="Spore Coat Polysaccharide Biosynthesis Protein SpsA, Chain A"/>
    <property type="match status" value="3"/>
</dbReference>
<sequence length="1195" mass="134031">MRVKSAPLVSIAIPAFNPRFFRLALQSALEQTYENLEIVICDDCRTDEIEQIVQQIGMGSHVAVRYLHNPTRLGFQQNLLRCLEESRGEFIKFLCDDDQLLAFCVKQQAAILQEHAQVSLVINKHHLIDADNYALPVRVENTGITLFDAMFNGSDMLAYFEKTTRNILGGFSGALMRRADVEALLPALARPGEGFEAVLDFALFICLLRRGNLVQLYAEGSGQRLHPERLARQAKMLEAATVELTWLKEMLAQRSGEPAPASGWVRYLALEHNKDPETSEWEEINVYSVIATRQGVIGSQVGTDIESYADLYVQWLACRHFSPLRKQVLSRQIARWAYRPMIVPVIIDEQDDPYALGITLQSIADQAYACESVLLLSNGRQAVDNHVLRLGLQADWAQQLNGLLPQLDGADWFYLLRAGDRLTESALLIMADRIVSSPASACIYSDEGALVDDKSVEPIFKPDFNLDLMRGYPYVGRTLAFERARFLASGGFDSSLGELAPHDLIWRLVETDGPQVISHIPEVQVESIFSFAQWLSLPEVIEQNARLIGTHLQRIGVPHRLHPGPLLALVPRIEYLFDTRPLVSIVISVKDDLGALERCVNSLISTTAYPHYEIIIVDNASENPELQHWLRAMAELGSEKLRIFLHPGSGSEAVIRNFAAQHARGEYLLLLNPNCILLETAWLDELLNHGLRPEVGIVGPRTLNQQGRVIDSGMIMGLGGLAGRAFVNESVTSGGYMQRLQTVQNWSAVGDHCLLVRKQVLEEAGGFDESITTQRINSLELCQQVGKNGYLIVTTPYSDVVLAAGVEASRDPAWKQRLEHEQEAFYQRWLPRIANDPAYNRNLTLTGKSFSLEPGPRTGWNPLVTRNVPSILGLAVNTSAVGHYRVSQPLFELEAAGRIVGRVAYDTPSIIDIERQSPDVIILQGRYNVGKFKDITQVKTYSNAMRIYELDDYIAKVPEKNEHRRNMPDNLEDLLRRGIGLCDRVVVSTHPLADVLSSMHHDIRVVPNMLAAGLWNRLRSQRATSSKPRIGWGGGTSHRGDLELIADVVRELADEVEWVFFGMCPDLLKPYIHEFHQGVSLADYPKKLASLNLDLALAPLEFHIFNDCKSNLRLLEYGACGYPVICSDTEAYRGHLPCTRVLTNSTEEWLEAIRMHLADPIASYRMGDELREVVLRDFILRGDNLQYWANGWLPD</sequence>
<feature type="domain" description="Glycosyltransferase 2-like" evidence="2">
    <location>
        <begin position="10"/>
        <end position="158"/>
    </location>
</feature>
<dbReference type="CDD" id="cd00761">
    <property type="entry name" value="Glyco_tranf_GTA_type"/>
    <property type="match status" value="1"/>
</dbReference>
<keyword evidence="1" id="KW-1003">Cell membrane</keyword>
<name>A0AAX2DHR1_9PSED</name>
<dbReference type="InterPro" id="IPR001173">
    <property type="entry name" value="Glyco_trans_2-like"/>
</dbReference>
<dbReference type="SUPFAM" id="SSF53756">
    <property type="entry name" value="UDP-Glycosyltransferase/glycogen phosphorylase"/>
    <property type="match status" value="1"/>
</dbReference>
<dbReference type="AlphaFoldDB" id="A0AAX2DHR1"/>
<evidence type="ECO:0000313" key="3">
    <source>
        <dbReference type="EMBL" id="SDU72338.1"/>
    </source>
</evidence>
<dbReference type="PANTHER" id="PTHR43685:SF2">
    <property type="entry name" value="GLYCOSYLTRANSFERASE 2-LIKE DOMAIN-CONTAINING PROTEIN"/>
    <property type="match status" value="1"/>
</dbReference>
<keyword evidence="4" id="KW-1185">Reference proteome</keyword>
<keyword evidence="1" id="KW-0997">Cell inner membrane</keyword>
<evidence type="ECO:0000256" key="1">
    <source>
        <dbReference type="ARBA" id="ARBA00022519"/>
    </source>
</evidence>
<dbReference type="SUPFAM" id="SSF53448">
    <property type="entry name" value="Nucleotide-diphospho-sugar transferases"/>
    <property type="match status" value="3"/>
</dbReference>
<feature type="domain" description="Glycosyltransferase 2-like" evidence="2">
    <location>
        <begin position="584"/>
        <end position="761"/>
    </location>
</feature>
<dbReference type="InterPro" id="IPR029044">
    <property type="entry name" value="Nucleotide-diphossugar_trans"/>
</dbReference>
<dbReference type="Proteomes" id="UP000183772">
    <property type="component" value="Chromosome I"/>
</dbReference>
<evidence type="ECO:0000259" key="2">
    <source>
        <dbReference type="Pfam" id="PF00535"/>
    </source>
</evidence>
<dbReference type="Gene3D" id="3.40.50.2000">
    <property type="entry name" value="Glycogen Phosphorylase B"/>
    <property type="match status" value="1"/>
</dbReference>
<reference evidence="3 4" key="1">
    <citation type="submission" date="2016-10" db="EMBL/GenBank/DDBJ databases">
        <authorList>
            <person name="Varghese N."/>
            <person name="Submissions S."/>
        </authorList>
    </citation>
    <scope>NUCLEOTIDE SEQUENCE [LARGE SCALE GENOMIC DNA]</scope>
    <source>
        <strain evidence="3 4">DSM 16733</strain>
    </source>
</reference>
<dbReference type="InterPro" id="IPR050834">
    <property type="entry name" value="Glycosyltransf_2"/>
</dbReference>
<dbReference type="EMBL" id="LT629790">
    <property type="protein sequence ID" value="SDU72338.1"/>
    <property type="molecule type" value="Genomic_DNA"/>
</dbReference>
<organism evidence="3 4">
    <name type="scientific">Pseudomonas mediterranea</name>
    <dbReference type="NCBI Taxonomy" id="183795"/>
    <lineage>
        <taxon>Bacteria</taxon>
        <taxon>Pseudomonadati</taxon>
        <taxon>Pseudomonadota</taxon>
        <taxon>Gammaproteobacteria</taxon>
        <taxon>Pseudomonadales</taxon>
        <taxon>Pseudomonadaceae</taxon>
        <taxon>Pseudomonas</taxon>
    </lineage>
</organism>
<gene>
    <name evidence="3" type="ORF">SAMN05216476_4776</name>
</gene>
<dbReference type="PANTHER" id="PTHR43685">
    <property type="entry name" value="GLYCOSYLTRANSFERASE"/>
    <property type="match status" value="1"/>
</dbReference>
<accession>A0AAX2DHR1</accession>
<evidence type="ECO:0000313" key="4">
    <source>
        <dbReference type="Proteomes" id="UP000183772"/>
    </source>
</evidence>
<keyword evidence="1" id="KW-0472">Membrane</keyword>
<dbReference type="Pfam" id="PF00535">
    <property type="entry name" value="Glycos_transf_2"/>
    <property type="match status" value="2"/>
</dbReference>
<protein>
    <submittedName>
        <fullName evidence="3">Glycosyltransferase, GT2 family</fullName>
    </submittedName>
</protein>